<accession>A0A0G4HE52</accession>
<gene>
    <name evidence="4" type="ORF">Cvel_6523</name>
</gene>
<feature type="region of interest" description="Disordered" evidence="1">
    <location>
        <begin position="476"/>
        <end position="503"/>
    </location>
</feature>
<keyword evidence="2" id="KW-0732">Signal</keyword>
<reference evidence="4" key="1">
    <citation type="submission" date="2014-11" db="EMBL/GenBank/DDBJ databases">
        <authorList>
            <person name="Otto D Thomas"/>
            <person name="Naeem Raeece"/>
        </authorList>
    </citation>
    <scope>NUCLEOTIDE SEQUENCE</scope>
</reference>
<evidence type="ECO:0000256" key="2">
    <source>
        <dbReference type="SAM" id="SignalP"/>
    </source>
</evidence>
<sequence>MWVPLPSLLLLFFGGVTVHALKFVESKKQLSSPILSADSLRVSGLRNETVLAGGAPDSASPSLVESPSLNAAITSYDFDVEKAIQSLVGYAAGKIPVIGTEISVLINIFWPSSSTDVWALIEERVKELVVQEIKDWYSDELKGKIAYIKSKLNDFDRSQKLFDINEAANKASEAFLTLKEHSRDYVVPLLPYLVSIMTLHLAALKVKWYKFDTQQSAWCWLDWFNLICEKGVGQKLKETVASYNEFLTTTLLNTIKDFEGDPKNFKLEHDDNGHKGGGWCRVTHRHSPPSVEIYRKHGKGPKQTCLKTRDGIAQRVKGDNDYANARLLSPLFNMTSAFAPAAPTKAWWDFEPIDQWKYLWVGPFAPYTVIENSDNGFHCPIWDGENTEMVQGVPVKIKSCRGNWLDYVSFGMRQGDGSIVWTNKATYPVTLQTGSDSQIVSVPPRQAVPPTGNNRTLSALPSALSNFLLSDRELGGEKRLSQSRDPSNSPESLLSSSESDTPNCVDVEIGSEGARAPEILSIKLTFATGGGSGTLRKLEATFADGKKEEIGGAQSYSDGVAEIVTPISGQGQGTGYYIRAFKVSSKGGIQAMLAWEKRKPS</sequence>
<protein>
    <recommendedName>
        <fullName evidence="3">Pesticidal crystal protein domain-containing protein</fullName>
    </recommendedName>
</protein>
<dbReference type="GO" id="GO:0090729">
    <property type="term" value="F:toxin activity"/>
    <property type="evidence" value="ECO:0007669"/>
    <property type="project" value="InterPro"/>
</dbReference>
<dbReference type="InterPro" id="IPR036716">
    <property type="entry name" value="Pest_crys_N_sf"/>
</dbReference>
<evidence type="ECO:0000256" key="1">
    <source>
        <dbReference type="SAM" id="MobiDB-lite"/>
    </source>
</evidence>
<proteinExistence type="predicted"/>
<organism evidence="4">
    <name type="scientific">Chromera velia CCMP2878</name>
    <dbReference type="NCBI Taxonomy" id="1169474"/>
    <lineage>
        <taxon>Eukaryota</taxon>
        <taxon>Sar</taxon>
        <taxon>Alveolata</taxon>
        <taxon>Colpodellida</taxon>
        <taxon>Chromeraceae</taxon>
        <taxon>Chromera</taxon>
    </lineage>
</organism>
<feature type="signal peptide" evidence="2">
    <location>
        <begin position="1"/>
        <end position="20"/>
    </location>
</feature>
<dbReference type="GO" id="GO:0001907">
    <property type="term" value="P:symbiont-mediated killing of host cell"/>
    <property type="evidence" value="ECO:0007669"/>
    <property type="project" value="InterPro"/>
</dbReference>
<name>A0A0G4HE52_9ALVE</name>
<dbReference type="Pfam" id="PF03945">
    <property type="entry name" value="Endotoxin_N"/>
    <property type="match status" value="1"/>
</dbReference>
<evidence type="ECO:0000259" key="3">
    <source>
        <dbReference type="Pfam" id="PF03945"/>
    </source>
</evidence>
<dbReference type="SUPFAM" id="SSF56849">
    <property type="entry name" value="delta-Endotoxin (insectocide), N-terminal domain"/>
    <property type="match status" value="1"/>
</dbReference>
<evidence type="ECO:0000313" key="4">
    <source>
        <dbReference type="EMBL" id="CEM42342.1"/>
    </source>
</evidence>
<feature type="region of interest" description="Disordered" evidence="1">
    <location>
        <begin position="438"/>
        <end position="457"/>
    </location>
</feature>
<dbReference type="InterPro" id="IPR005639">
    <property type="entry name" value="Pest_crys_dom_I"/>
</dbReference>
<dbReference type="Gene3D" id="1.20.190.10">
    <property type="entry name" value="Pesticidal crystal protein, N-terminal domain"/>
    <property type="match status" value="1"/>
</dbReference>
<dbReference type="VEuPathDB" id="CryptoDB:Cvel_6523"/>
<feature type="compositionally biased region" description="Low complexity" evidence="1">
    <location>
        <begin position="486"/>
        <end position="499"/>
    </location>
</feature>
<feature type="chain" id="PRO_5005191358" description="Pesticidal crystal protein domain-containing protein" evidence="2">
    <location>
        <begin position="21"/>
        <end position="601"/>
    </location>
</feature>
<dbReference type="AlphaFoldDB" id="A0A0G4HE52"/>
<feature type="domain" description="Pesticidal crystal protein" evidence="3">
    <location>
        <begin position="88"/>
        <end position="179"/>
    </location>
</feature>
<dbReference type="EMBL" id="CDMZ01002429">
    <property type="protein sequence ID" value="CEM42342.1"/>
    <property type="molecule type" value="Genomic_DNA"/>
</dbReference>